<dbReference type="EMBL" id="CP042437">
    <property type="protein sequence ID" value="QEC79350.1"/>
    <property type="molecule type" value="Genomic_DNA"/>
</dbReference>
<dbReference type="KEGG" id="mgk:FSB76_26625"/>
<dbReference type="Proteomes" id="UP000321362">
    <property type="component" value="Chromosome"/>
</dbReference>
<name>A0A5B8W5J6_9SPHI</name>
<gene>
    <name evidence="1" type="ORF">FSB76_26625</name>
</gene>
<dbReference type="OrthoDB" id="798537at2"/>
<dbReference type="AlphaFoldDB" id="A0A5B8W5J6"/>
<sequence>MATDEQIAEAFNAGYTMQKIDPAMVEKLLSTKNDSEIMNAMAQGAKQLEREKIIHQQQEIKERSQIKTHKR</sequence>
<accession>A0A5B8W5J6</accession>
<reference evidence="1 2" key="1">
    <citation type="journal article" date="2013" name="J. Microbiol.">
        <title>Mucilaginibacter ginsenosidivorax sp. nov., with ginsenoside converting activity isolated from sediment.</title>
        <authorList>
            <person name="Kim J.K."/>
            <person name="Choi T.E."/>
            <person name="Liu Q.M."/>
            <person name="Park H.Y."/>
            <person name="Yi T.H."/>
            <person name="Yoon M.H."/>
            <person name="Kim S.C."/>
            <person name="Im W.T."/>
        </authorList>
    </citation>
    <scope>NUCLEOTIDE SEQUENCE [LARGE SCALE GENOMIC DNA]</scope>
    <source>
        <strain evidence="1 2">KHI28</strain>
    </source>
</reference>
<dbReference type="RefSeq" id="WP_147058861.1">
    <property type="nucleotide sequence ID" value="NZ_CP042437.1"/>
</dbReference>
<evidence type="ECO:0000313" key="2">
    <source>
        <dbReference type="Proteomes" id="UP000321362"/>
    </source>
</evidence>
<organism evidence="1 2">
    <name type="scientific">Mucilaginibacter ginsenosidivorax</name>
    <dbReference type="NCBI Taxonomy" id="862126"/>
    <lineage>
        <taxon>Bacteria</taxon>
        <taxon>Pseudomonadati</taxon>
        <taxon>Bacteroidota</taxon>
        <taxon>Sphingobacteriia</taxon>
        <taxon>Sphingobacteriales</taxon>
        <taxon>Sphingobacteriaceae</taxon>
        <taxon>Mucilaginibacter</taxon>
    </lineage>
</organism>
<protein>
    <submittedName>
        <fullName evidence="1">Uncharacterized protein</fullName>
    </submittedName>
</protein>
<evidence type="ECO:0000313" key="1">
    <source>
        <dbReference type="EMBL" id="QEC79350.1"/>
    </source>
</evidence>
<keyword evidence="2" id="KW-1185">Reference proteome</keyword>
<proteinExistence type="predicted"/>